<keyword evidence="2" id="KW-0012">Acyltransferase</keyword>
<evidence type="ECO:0000256" key="1">
    <source>
        <dbReference type="ARBA" id="ARBA00022679"/>
    </source>
</evidence>
<reference evidence="4 5" key="1">
    <citation type="submission" date="2023-05" db="EMBL/GenBank/DDBJ databases">
        <authorList>
            <person name="Guo Y."/>
        </authorList>
    </citation>
    <scope>NUCLEOTIDE SEQUENCE [LARGE SCALE GENOMIC DNA]</scope>
    <source>
        <strain evidence="4 5">GR2756</strain>
    </source>
</reference>
<dbReference type="SUPFAM" id="SSF55729">
    <property type="entry name" value="Acyl-CoA N-acyltransferases (Nat)"/>
    <property type="match status" value="1"/>
</dbReference>
<keyword evidence="5" id="KW-1185">Reference proteome</keyword>
<gene>
    <name evidence="4" type="ORF">RQX22_14405</name>
</gene>
<comment type="caution">
    <text evidence="4">The sequence shown here is derived from an EMBL/GenBank/DDBJ whole genome shotgun (WGS) entry which is preliminary data.</text>
</comment>
<dbReference type="Pfam" id="PF00583">
    <property type="entry name" value="Acetyltransf_1"/>
    <property type="match status" value="1"/>
</dbReference>
<dbReference type="Proteomes" id="UP001259572">
    <property type="component" value="Unassembled WGS sequence"/>
</dbReference>
<name>A0ABU3Q9R8_9SPHN</name>
<dbReference type="CDD" id="cd04301">
    <property type="entry name" value="NAT_SF"/>
    <property type="match status" value="1"/>
</dbReference>
<dbReference type="PANTHER" id="PTHR43877">
    <property type="entry name" value="AMINOALKYLPHOSPHONATE N-ACETYLTRANSFERASE-RELATED-RELATED"/>
    <property type="match status" value="1"/>
</dbReference>
<keyword evidence="1" id="KW-0808">Transferase</keyword>
<evidence type="ECO:0000313" key="4">
    <source>
        <dbReference type="EMBL" id="MDT9600149.1"/>
    </source>
</evidence>
<evidence type="ECO:0000259" key="3">
    <source>
        <dbReference type="PROSITE" id="PS51186"/>
    </source>
</evidence>
<dbReference type="InterPro" id="IPR050832">
    <property type="entry name" value="Bact_Acetyltransf"/>
</dbReference>
<dbReference type="Gene3D" id="3.40.630.30">
    <property type="match status" value="1"/>
</dbReference>
<dbReference type="PANTHER" id="PTHR43877:SF5">
    <property type="entry name" value="BLL8307 PROTEIN"/>
    <property type="match status" value="1"/>
</dbReference>
<sequence length="159" mass="16958">MMRQAPSVPAIRRDDLSGEAVRALLALHLAAMHANSPPGHIFALDLSGLRAPEVMVWTAWFGDDLAGIGALKLLGGDAGEIKSMRTDPGHLRKGVAAALLDHIIAEARGRGLARLSLETGSGPAFEPALGLYRARGFADGDPFAHYVRSDFNQFLHLTL</sequence>
<protein>
    <submittedName>
        <fullName evidence="4">GNAT family N-acetyltransferase</fullName>
    </submittedName>
</protein>
<evidence type="ECO:0000313" key="5">
    <source>
        <dbReference type="Proteomes" id="UP001259572"/>
    </source>
</evidence>
<proteinExistence type="predicted"/>
<evidence type="ECO:0000256" key="2">
    <source>
        <dbReference type="ARBA" id="ARBA00023315"/>
    </source>
</evidence>
<dbReference type="InterPro" id="IPR000182">
    <property type="entry name" value="GNAT_dom"/>
</dbReference>
<dbReference type="InterPro" id="IPR016181">
    <property type="entry name" value="Acyl_CoA_acyltransferase"/>
</dbReference>
<organism evidence="4 5">
    <name type="scientific">Sphingosinicella rhizophila</name>
    <dbReference type="NCBI Taxonomy" id="3050082"/>
    <lineage>
        <taxon>Bacteria</taxon>
        <taxon>Pseudomonadati</taxon>
        <taxon>Pseudomonadota</taxon>
        <taxon>Alphaproteobacteria</taxon>
        <taxon>Sphingomonadales</taxon>
        <taxon>Sphingosinicellaceae</taxon>
        <taxon>Sphingosinicella</taxon>
    </lineage>
</organism>
<dbReference type="EMBL" id="JAVUPU010000007">
    <property type="protein sequence ID" value="MDT9600149.1"/>
    <property type="molecule type" value="Genomic_DNA"/>
</dbReference>
<accession>A0ABU3Q9R8</accession>
<feature type="domain" description="N-acetyltransferase" evidence="3">
    <location>
        <begin position="9"/>
        <end position="159"/>
    </location>
</feature>
<dbReference type="PROSITE" id="PS51186">
    <property type="entry name" value="GNAT"/>
    <property type="match status" value="1"/>
</dbReference>